<proteinExistence type="inferred from homology"/>
<evidence type="ECO:0000256" key="3">
    <source>
        <dbReference type="ARBA" id="ARBA00023136"/>
    </source>
</evidence>
<dbReference type="NCBIfam" id="TIGR02802">
    <property type="entry name" value="Pal_lipo"/>
    <property type="match status" value="1"/>
</dbReference>
<dbReference type="InterPro" id="IPR014169">
    <property type="entry name" value="Pal_lipo_C"/>
</dbReference>
<dbReference type="PRINTS" id="PR01021">
    <property type="entry name" value="OMPADOMAIN"/>
</dbReference>
<evidence type="ECO:0000256" key="2">
    <source>
        <dbReference type="ARBA" id="ARBA00022729"/>
    </source>
</evidence>
<accession>A0A564ZKW0</accession>
<dbReference type="InterPro" id="IPR006690">
    <property type="entry name" value="OMPA-like_CS"/>
</dbReference>
<evidence type="ECO:0000256" key="9">
    <source>
        <dbReference type="SAM" id="MobiDB-lite"/>
    </source>
</evidence>
<keyword evidence="12" id="KW-1185">Reference proteome</keyword>
<comment type="similarity">
    <text evidence="8">Belongs to the Pal lipoprotein family.</text>
</comment>
<dbReference type="Proteomes" id="UP000334340">
    <property type="component" value="Unassembled WGS sequence"/>
</dbReference>
<comment type="subcellular location">
    <subcellularLocation>
        <location evidence="8">Cell outer membrane</location>
        <topology evidence="8">Lipid-anchor</topology>
    </subcellularLocation>
</comment>
<dbReference type="AlphaFoldDB" id="A0A564ZKW0"/>
<protein>
    <recommendedName>
        <fullName evidence="8">Peptidoglycan-associated lipoprotein</fullName>
        <shortName evidence="8">PAL</shortName>
    </recommendedName>
</protein>
<dbReference type="GO" id="GO:0009279">
    <property type="term" value="C:cell outer membrane"/>
    <property type="evidence" value="ECO:0007669"/>
    <property type="project" value="UniProtKB-SubCell"/>
</dbReference>
<dbReference type="GO" id="GO:0051301">
    <property type="term" value="P:cell division"/>
    <property type="evidence" value="ECO:0007669"/>
    <property type="project" value="UniProtKB-KW"/>
</dbReference>
<dbReference type="SUPFAM" id="SSF103088">
    <property type="entry name" value="OmpA-like"/>
    <property type="match status" value="1"/>
</dbReference>
<dbReference type="PROSITE" id="PS51123">
    <property type="entry name" value="OMPA_2"/>
    <property type="match status" value="1"/>
</dbReference>
<evidence type="ECO:0000256" key="1">
    <source>
        <dbReference type="ARBA" id="ARBA00022618"/>
    </source>
</evidence>
<dbReference type="EMBL" id="CABIKM010000023">
    <property type="protein sequence ID" value="VUZ85188.1"/>
    <property type="molecule type" value="Genomic_DNA"/>
</dbReference>
<name>A0A564ZKW0_9BACT</name>
<dbReference type="CDD" id="cd07185">
    <property type="entry name" value="OmpA_C-like"/>
    <property type="match status" value="1"/>
</dbReference>
<keyword evidence="2 8" id="KW-0732">Signal</keyword>
<dbReference type="InterPro" id="IPR039001">
    <property type="entry name" value="Pal"/>
</dbReference>
<dbReference type="InterPro" id="IPR050330">
    <property type="entry name" value="Bact_OuterMem_StrucFunc"/>
</dbReference>
<reference evidence="11 12" key="1">
    <citation type="submission" date="2019-07" db="EMBL/GenBank/DDBJ databases">
        <authorList>
            <person name="Cremers G."/>
        </authorList>
    </citation>
    <scope>NUCLEOTIDE SEQUENCE [LARGE SCALE GENOMIC DNA]</scope>
</reference>
<dbReference type="Gene3D" id="3.30.1330.60">
    <property type="entry name" value="OmpA-like domain"/>
    <property type="match status" value="1"/>
</dbReference>
<evidence type="ECO:0000256" key="5">
    <source>
        <dbReference type="ARBA" id="ARBA00023237"/>
    </source>
</evidence>
<dbReference type="InterPro" id="IPR006664">
    <property type="entry name" value="OMP_bac"/>
</dbReference>
<evidence type="ECO:0000256" key="8">
    <source>
        <dbReference type="HAMAP-Rule" id="MF_02204"/>
    </source>
</evidence>
<evidence type="ECO:0000259" key="10">
    <source>
        <dbReference type="PROSITE" id="PS51123"/>
    </source>
</evidence>
<dbReference type="PANTHER" id="PTHR30329:SF21">
    <property type="entry name" value="LIPOPROTEIN YIAD-RELATED"/>
    <property type="match status" value="1"/>
</dbReference>
<keyword evidence="6 8" id="KW-0449">Lipoprotein</keyword>
<organism evidence="11 12">
    <name type="scientific">Candidatus Methylomirabilis lanthanidiphila</name>
    <dbReference type="NCBI Taxonomy" id="2211376"/>
    <lineage>
        <taxon>Bacteria</taxon>
        <taxon>Candidatus Methylomirabilota</taxon>
        <taxon>Candidatus Methylomirabilia</taxon>
        <taxon>Candidatus Methylomirabilales</taxon>
        <taxon>Candidatus Methylomirabilaceae</taxon>
        <taxon>Candidatus Methylomirabilis</taxon>
    </lineage>
</organism>
<keyword evidence="1" id="KW-0132">Cell division</keyword>
<evidence type="ECO:0000256" key="6">
    <source>
        <dbReference type="ARBA" id="ARBA00023288"/>
    </source>
</evidence>
<dbReference type="InterPro" id="IPR006665">
    <property type="entry name" value="OmpA-like"/>
</dbReference>
<dbReference type="PANTHER" id="PTHR30329">
    <property type="entry name" value="STATOR ELEMENT OF FLAGELLAR MOTOR COMPLEX"/>
    <property type="match status" value="1"/>
</dbReference>
<evidence type="ECO:0000313" key="11">
    <source>
        <dbReference type="EMBL" id="VUZ85188.1"/>
    </source>
</evidence>
<evidence type="ECO:0000256" key="7">
    <source>
        <dbReference type="ARBA" id="ARBA00023306"/>
    </source>
</evidence>
<keyword evidence="4 8" id="KW-0564">Palmitate</keyword>
<dbReference type="PROSITE" id="PS01068">
    <property type="entry name" value="OMPA_1"/>
    <property type="match status" value="1"/>
</dbReference>
<evidence type="ECO:0000313" key="12">
    <source>
        <dbReference type="Proteomes" id="UP000334340"/>
    </source>
</evidence>
<gene>
    <name evidence="8" type="primary">pal</name>
    <name evidence="11" type="ORF">MELA_01564</name>
</gene>
<keyword evidence="7" id="KW-0131">Cell cycle</keyword>
<keyword evidence="3 8" id="KW-0472">Membrane</keyword>
<dbReference type="Pfam" id="PF00691">
    <property type="entry name" value="OmpA"/>
    <property type="match status" value="1"/>
</dbReference>
<keyword evidence="5 8" id="KW-0998">Cell outer membrane</keyword>
<dbReference type="InterPro" id="IPR036737">
    <property type="entry name" value="OmpA-like_sf"/>
</dbReference>
<dbReference type="HAMAP" id="MF_02204">
    <property type="entry name" value="Pal"/>
    <property type="match status" value="1"/>
</dbReference>
<feature type="region of interest" description="Disordered" evidence="9">
    <location>
        <begin position="30"/>
        <end position="82"/>
    </location>
</feature>
<sequence length="213" mass="23157">MRWTGRIGIGSTVTLTLTALLLTGCPKRPEVVETVPRPGAPQGMAGESAPPTTPRVAASEEKSPTEVAVQAPDTKPTETGAAPEARIAEAEVRQDGAVGAQVSELKDVYFDFDQSGIREDARKLLNENAEWFRKNPSAKVTIEGHADERGSSEYNLALGERRARSTRDYLVAAGVAANRISTISFGKERPFVLGHDESAWRWNRRSHFVSSVK</sequence>
<evidence type="ECO:0000256" key="4">
    <source>
        <dbReference type="ARBA" id="ARBA00023139"/>
    </source>
</evidence>
<dbReference type="PROSITE" id="PS51257">
    <property type="entry name" value="PROKAR_LIPOPROTEIN"/>
    <property type="match status" value="1"/>
</dbReference>
<feature type="domain" description="OmpA-like" evidence="10">
    <location>
        <begin position="98"/>
        <end position="213"/>
    </location>
</feature>